<dbReference type="Gene3D" id="3.20.20.150">
    <property type="entry name" value="Divalent-metal-dependent TIM barrel enzymes"/>
    <property type="match status" value="1"/>
</dbReference>
<accession>A0A1L2ZP31</accession>
<keyword evidence="4" id="KW-0670">Pyruvate</keyword>
<feature type="binding site" evidence="2">
    <location>
        <position position="191"/>
    </location>
    <ligand>
        <name>a divalent metal cation</name>
        <dbReference type="ChEBI" id="CHEBI:60240"/>
        <note>catalytic</note>
    </ligand>
</feature>
<evidence type="ECO:0000256" key="1">
    <source>
        <dbReference type="ARBA" id="ARBA00023277"/>
    </source>
</evidence>
<comment type="function">
    <text evidence="2">Catalyzes the conversion of 3-dehydroshikimate to protocatechuate (3,4-dihydroxybenzoate), a common intermediate of quinate and shikimate degradation pathways.</text>
</comment>
<dbReference type="Pfam" id="PF14696">
    <property type="entry name" value="Glyoxalase_5"/>
    <property type="match status" value="1"/>
</dbReference>
<feature type="binding site" evidence="2">
    <location>
        <position position="165"/>
    </location>
    <ligand>
        <name>a divalent metal cation</name>
        <dbReference type="ChEBI" id="CHEBI:60240"/>
        <note>catalytic</note>
    </ligand>
</feature>
<protein>
    <recommendedName>
        <fullName evidence="2">3-dehydroshikimate dehydratase</fullName>
        <shortName evidence="2">DSD</shortName>
        <ecNumber evidence="2">4.2.1.118</ecNumber>
    </recommendedName>
</protein>
<reference evidence="4 5" key="1">
    <citation type="submission" date="2016-11" db="EMBL/GenBank/DDBJ databases">
        <title>Genome sequencing of Zhihengliuella aestuarii B18 antagonistic to Plasmodiophora brassicae.</title>
        <authorList>
            <person name="Luo Y."/>
        </authorList>
    </citation>
    <scope>NUCLEOTIDE SEQUENCE [LARGE SCALE GENOMIC DNA]</scope>
    <source>
        <strain evidence="4 5">B18</strain>
    </source>
</reference>
<proteinExistence type="inferred from homology"/>
<feature type="domain" description="VOC" evidence="3">
    <location>
        <begin position="448"/>
        <end position="597"/>
    </location>
</feature>
<dbReference type="InterPro" id="IPR029068">
    <property type="entry name" value="Glyas_Bleomycin-R_OHBP_Dase"/>
</dbReference>
<dbReference type="PROSITE" id="PS51819">
    <property type="entry name" value="VOC"/>
    <property type="match status" value="2"/>
</dbReference>
<comment type="pathway">
    <text evidence="2">Aromatic compound metabolism; 3,4-dihydroxybenzoate biosynthesis.</text>
</comment>
<dbReference type="HAMAP" id="MF_02238">
    <property type="entry name" value="DSD"/>
    <property type="match status" value="1"/>
</dbReference>
<comment type="catalytic activity">
    <reaction evidence="2">
        <text>3-dehydroshikimate = 3,4-dihydroxybenzoate + H2O</text>
        <dbReference type="Rhea" id="RHEA:24848"/>
        <dbReference type="ChEBI" id="CHEBI:15377"/>
        <dbReference type="ChEBI" id="CHEBI:16630"/>
        <dbReference type="ChEBI" id="CHEBI:36241"/>
        <dbReference type="EC" id="4.2.1.118"/>
    </reaction>
</comment>
<dbReference type="AlphaFoldDB" id="A0A1L2ZP31"/>
<feature type="binding site" evidence="2">
    <location>
        <position position="134"/>
    </location>
    <ligand>
        <name>a divalent metal cation</name>
        <dbReference type="ChEBI" id="CHEBI:60240"/>
        <note>catalytic</note>
    </ligand>
</feature>
<dbReference type="KEGG" id="nae:BHE16_08015"/>
<dbReference type="OrthoDB" id="9780241at2"/>
<keyword evidence="5" id="KW-1185">Reference proteome</keyword>
<dbReference type="InterPro" id="IPR050312">
    <property type="entry name" value="IolE/XylAMocC-like"/>
</dbReference>
<dbReference type="InterPro" id="IPR043700">
    <property type="entry name" value="DSD"/>
</dbReference>
<feature type="domain" description="VOC" evidence="3">
    <location>
        <begin position="302"/>
        <end position="412"/>
    </location>
</feature>
<dbReference type="Gene3D" id="3.10.180.10">
    <property type="entry name" value="2,3-Dihydroxybiphenyl 1,2-Dioxygenase, domain 1"/>
    <property type="match status" value="2"/>
</dbReference>
<evidence type="ECO:0000259" key="3">
    <source>
        <dbReference type="PROSITE" id="PS51819"/>
    </source>
</evidence>
<dbReference type="GO" id="GO:0046872">
    <property type="term" value="F:metal ion binding"/>
    <property type="evidence" value="ECO:0007669"/>
    <property type="project" value="UniProtKB-UniRule"/>
</dbReference>
<feature type="binding site" evidence="2">
    <location>
        <position position="529"/>
    </location>
    <ligand>
        <name>Mg(2+)</name>
        <dbReference type="ChEBI" id="CHEBI:18420"/>
    </ligand>
</feature>
<keyword evidence="4" id="KW-0223">Dioxygenase</keyword>
<feature type="binding site" evidence="2">
    <location>
        <position position="605"/>
    </location>
    <ligand>
        <name>Mg(2+)</name>
        <dbReference type="ChEBI" id="CHEBI:18420"/>
    </ligand>
</feature>
<dbReference type="InterPro" id="IPR013022">
    <property type="entry name" value="Xyl_isomerase-like_TIM-brl"/>
</dbReference>
<dbReference type="Pfam" id="PF01261">
    <property type="entry name" value="AP_endonuc_2"/>
    <property type="match status" value="1"/>
</dbReference>
<keyword evidence="2" id="KW-0456">Lyase</keyword>
<comment type="cofactor">
    <cofactor evidence="2">
        <name>a divalent metal cation</name>
        <dbReference type="ChEBI" id="CHEBI:60240"/>
    </cofactor>
</comment>
<gene>
    <name evidence="4" type="ORF">BHE16_08015</name>
</gene>
<keyword evidence="1" id="KW-0119">Carbohydrate metabolism</keyword>
<dbReference type="EMBL" id="CP018135">
    <property type="protein sequence ID" value="APF40957.1"/>
    <property type="molecule type" value="Genomic_DNA"/>
</dbReference>
<dbReference type="RefSeq" id="WP_071894433.1">
    <property type="nucleotide sequence ID" value="NZ_CP018135.1"/>
</dbReference>
<dbReference type="GO" id="GO:0051213">
    <property type="term" value="F:dioxygenase activity"/>
    <property type="evidence" value="ECO:0007669"/>
    <property type="project" value="UniProtKB-KW"/>
</dbReference>
<feature type="binding site" evidence="2">
    <location>
        <position position="451"/>
    </location>
    <ligand>
        <name>Mg(2+)</name>
        <dbReference type="ChEBI" id="CHEBI:18420"/>
    </ligand>
</feature>
<keyword evidence="4" id="KW-0560">Oxidoreductase</keyword>
<feature type="binding site" evidence="2">
    <location>
        <position position="239"/>
    </location>
    <ligand>
        <name>a divalent metal cation</name>
        <dbReference type="ChEBI" id="CHEBI:60240"/>
        <note>catalytic</note>
    </ligand>
</feature>
<dbReference type="EC" id="4.2.1.118" evidence="2"/>
<dbReference type="Proteomes" id="UP000183530">
    <property type="component" value="Chromosome"/>
</dbReference>
<dbReference type="GO" id="GO:0046565">
    <property type="term" value="F:3-dehydroshikimate dehydratase activity"/>
    <property type="evidence" value="ECO:0007669"/>
    <property type="project" value="UniProtKB-UniRule"/>
</dbReference>
<organism evidence="4 5">
    <name type="scientific">Neomicrococcus aestuarii</name>
    <dbReference type="NCBI Taxonomy" id="556325"/>
    <lineage>
        <taxon>Bacteria</taxon>
        <taxon>Bacillati</taxon>
        <taxon>Actinomycetota</taxon>
        <taxon>Actinomycetes</taxon>
        <taxon>Micrococcales</taxon>
        <taxon>Micrococcaceae</taxon>
        <taxon>Neomicrococcus</taxon>
    </lineage>
</organism>
<dbReference type="UniPathway" id="UPA00088"/>
<dbReference type="GO" id="GO:0046279">
    <property type="term" value="P:3,4-dihydroxybenzoate biosynthetic process"/>
    <property type="evidence" value="ECO:0007669"/>
    <property type="project" value="UniProtKB-UniRule"/>
</dbReference>
<dbReference type="SUPFAM" id="SSF54593">
    <property type="entry name" value="Glyoxalase/Bleomycin resistance protein/Dihydroxybiphenyl dioxygenase"/>
    <property type="match status" value="1"/>
</dbReference>
<dbReference type="PANTHER" id="PTHR12110">
    <property type="entry name" value="HYDROXYPYRUVATE ISOMERASE"/>
    <property type="match status" value="1"/>
</dbReference>
<dbReference type="InterPro" id="IPR036237">
    <property type="entry name" value="Xyl_isomerase-like_sf"/>
</dbReference>
<dbReference type="SUPFAM" id="SSF51658">
    <property type="entry name" value="Xylose isomerase-like"/>
    <property type="match status" value="1"/>
</dbReference>
<dbReference type="PANTHER" id="PTHR12110:SF21">
    <property type="entry name" value="XYLOSE ISOMERASE-LIKE TIM BARREL DOMAIN-CONTAINING PROTEIN"/>
    <property type="match status" value="1"/>
</dbReference>
<sequence>MRTSIATVCISGTLEEKMHACAEAGFDGIEIFEQDLLVSPMSPEEVRALAARLGLSIDLFQPFRDFDGVTVELFAENLRRAEAKFQLMNRLGVDMILVCSNVATATIDDDDVLAAQLRQLGDLAARYGVKVAYEALAWGKFVNTYRHAQRIVDLANHPNIGTCLDSFHILSRGDDPSGIEDIAAEKIFFVQLADAPVLSMDILSWSRHYRVFPGQGGFDIAAFLVHLTRAGYTGPISLEIFNDVFRQSNVRRTAVDAMRSLQWLENRASHRIEKSLEAPDAEPLPEPHLELEQLPIVEPPHGIDFVEIKTEDSEAISELLSQLGFVFQGQHRRKSVQLWTQSEARVVINGQRARGTAPNISALAFRVDNPDMGYSRALELHAAAVPRHHTPDEAELRAVRAPDGTEVFFAHSDSAQSDDNEGASVPAWTQEFGTASGASSYSTALIAGVDHVNLAQPWQAFDEAVLFYESVLRLDTVPGTEVPSPAGLIRSQVVRTHDGAVRLALNLVPHGLDAEEADLDGTPRNYPEHVAFSTANIIEVARRATAAGMDFLKVPENYYEDLAARFRLTSEELAELKDLNLLYDEDADGAFVHFYTETIGKVFFEVVERRGKYDGYGAPNAPVRLAAQFERSRFRGQR</sequence>
<evidence type="ECO:0000256" key="2">
    <source>
        <dbReference type="HAMAP-Rule" id="MF_02238"/>
    </source>
</evidence>
<dbReference type="STRING" id="556325.BHE16_08015"/>
<evidence type="ECO:0000313" key="4">
    <source>
        <dbReference type="EMBL" id="APF40957.1"/>
    </source>
</evidence>
<evidence type="ECO:0000313" key="5">
    <source>
        <dbReference type="Proteomes" id="UP000183530"/>
    </source>
</evidence>
<keyword evidence="2" id="KW-0479">Metal-binding</keyword>
<name>A0A1L2ZP31_9MICC</name>
<dbReference type="InterPro" id="IPR037523">
    <property type="entry name" value="VOC_core"/>
</dbReference>
<comment type="similarity">
    <text evidence="2">Belongs to the bacterial two-domain DSD family.</text>
</comment>